<comment type="catalytic activity">
    <reaction evidence="1">
        <text>alpha,alpha-trehalose + H2O = alpha-D-glucose + beta-D-glucose</text>
        <dbReference type="Rhea" id="RHEA:32675"/>
        <dbReference type="ChEBI" id="CHEBI:15377"/>
        <dbReference type="ChEBI" id="CHEBI:15903"/>
        <dbReference type="ChEBI" id="CHEBI:16551"/>
        <dbReference type="ChEBI" id="CHEBI:17925"/>
        <dbReference type="EC" id="3.2.1.28"/>
    </reaction>
</comment>
<evidence type="ECO:0000259" key="13">
    <source>
        <dbReference type="Pfam" id="PF19291"/>
    </source>
</evidence>
<evidence type="ECO:0000256" key="4">
    <source>
        <dbReference type="ARBA" id="ARBA00019905"/>
    </source>
</evidence>
<dbReference type="KEGG" id="bsd:BLASA_3048"/>
<dbReference type="FunFam" id="1.50.10.10:FF:000005">
    <property type="entry name" value="Glycosyl hydrolase, glucoamylase"/>
    <property type="match status" value="1"/>
</dbReference>
<dbReference type="InterPro" id="IPR012341">
    <property type="entry name" value="6hp_glycosidase-like_sf"/>
</dbReference>
<accession>H6RNH2</accession>
<dbReference type="GO" id="GO:0004555">
    <property type="term" value="F:alpha,alpha-trehalase activity"/>
    <property type="evidence" value="ECO:0007669"/>
    <property type="project" value="UniProtKB-EC"/>
</dbReference>
<evidence type="ECO:0000256" key="7">
    <source>
        <dbReference type="ARBA" id="ARBA00023295"/>
    </source>
</evidence>
<evidence type="ECO:0000313" key="15">
    <source>
        <dbReference type="Proteomes" id="UP000007517"/>
    </source>
</evidence>
<evidence type="ECO:0000256" key="5">
    <source>
        <dbReference type="ARBA" id="ARBA00022801"/>
    </source>
</evidence>
<evidence type="ECO:0000256" key="2">
    <source>
        <dbReference type="ARBA" id="ARBA00006188"/>
    </source>
</evidence>
<dbReference type="PANTHER" id="PTHR31616">
    <property type="entry name" value="TREHALASE"/>
    <property type="match status" value="1"/>
</dbReference>
<dbReference type="OrthoDB" id="3902805at2"/>
<dbReference type="HOGENOM" id="CLU_010399_2_0_11"/>
<dbReference type="RefSeq" id="WP_014376799.1">
    <property type="nucleotide sequence ID" value="NC_016943.1"/>
</dbReference>
<dbReference type="PANTHER" id="PTHR31616:SF0">
    <property type="entry name" value="GLUCAN 1,4-ALPHA-GLUCOSIDASE"/>
    <property type="match status" value="1"/>
</dbReference>
<dbReference type="EMBL" id="FO117623">
    <property type="protein sequence ID" value="CCG03919.1"/>
    <property type="molecule type" value="Genomic_DNA"/>
</dbReference>
<evidence type="ECO:0000313" key="14">
    <source>
        <dbReference type="EMBL" id="CCG03919.1"/>
    </source>
</evidence>
<dbReference type="GO" id="GO:0005993">
    <property type="term" value="P:trehalose catabolic process"/>
    <property type="evidence" value="ECO:0007669"/>
    <property type="project" value="UniProtKB-ARBA"/>
</dbReference>
<dbReference type="AlphaFoldDB" id="H6RNH2"/>
<proteinExistence type="inferred from homology"/>
<evidence type="ECO:0000256" key="10">
    <source>
        <dbReference type="ARBA" id="ARBA00053030"/>
    </source>
</evidence>
<dbReference type="Proteomes" id="UP000007517">
    <property type="component" value="Chromosome"/>
</dbReference>
<organism evidence="14 15">
    <name type="scientific">Blastococcus saxobsidens (strain DD2)</name>
    <dbReference type="NCBI Taxonomy" id="1146883"/>
    <lineage>
        <taxon>Bacteria</taxon>
        <taxon>Bacillati</taxon>
        <taxon>Actinomycetota</taxon>
        <taxon>Actinomycetes</taxon>
        <taxon>Geodermatophilales</taxon>
        <taxon>Geodermatophilaceae</taxon>
        <taxon>Blastococcus</taxon>
    </lineage>
</organism>
<reference evidence="15" key="2">
    <citation type="submission" date="2012-02" db="EMBL/GenBank/DDBJ databases">
        <title>Complete genome sequence of Blastococcus saxobsidens strain DD2.</title>
        <authorList>
            <person name="Genoscope."/>
        </authorList>
    </citation>
    <scope>NUCLEOTIDE SEQUENCE [LARGE SCALE GENOMIC DNA]</scope>
    <source>
        <strain evidence="15">DD2</strain>
    </source>
</reference>
<dbReference type="SUPFAM" id="SSF48208">
    <property type="entry name" value="Six-hairpin glycosidases"/>
    <property type="match status" value="1"/>
</dbReference>
<dbReference type="Pfam" id="PF19291">
    <property type="entry name" value="TREH_N"/>
    <property type="match status" value="1"/>
</dbReference>
<evidence type="ECO:0000256" key="8">
    <source>
        <dbReference type="ARBA" id="ARBA00030473"/>
    </source>
</evidence>
<dbReference type="Gene3D" id="1.50.10.10">
    <property type="match status" value="1"/>
</dbReference>
<comment type="cofactor">
    <cofactor evidence="10">
        <name>phosphate</name>
        <dbReference type="ChEBI" id="CHEBI:43474"/>
    </cofactor>
</comment>
<sequence length="597" mass="66425">MVGRIEDYGLIGDLQTAALVGRDGSIDWLCLPRFDSGACFAALLHDERAGRWLLAPAAGGRSNRRYRDGTLILETEWETPEGSVRVVDFMPPRGEAADVVRIVEGISGRVPMRMELALRFDYGHVVPWVREDDGDLVAIGGPDAVWVHTDAPLHQEEGDVRSEFEVGAGDQVSFVLTYAPSHRPRPRMAAAERALLDTENFWTDWLSRCRYEGRWRDAVHRSLLTLKALTYAPTGGVVAAATTSLPEELGGSRNWDYRYTWLRDATFTLRALLGTGYVAEARAWRDWLLRAVAGDPADLRIMYGIDGSRRLPEQVLPWLAGYEGAAPVRVGNAAVEQFQLDVWGEVLGGLHVAREAGLSSSPDAWSLQRALLDFLEGAWTEPDNSLWEMRGPPRHFVHSKVMAWAGVDRAVQAVERHGLDGPLDRWRTLRQDIHDEVCTRGYDSERNTFTQYYGSRELDAALLLIPQTGFLGWADERVVGTVDAVQRELTEDGLVLRYRAETNAVDGLPGREGTFVIGTFWLADALASLERVGEAEQLFERLLGLRNDLGLLSEQYDTRARRQVGNMPQAFSHVGLVNTARHLSGSSPAEEEGDAPR</sequence>
<evidence type="ECO:0000259" key="12">
    <source>
        <dbReference type="Pfam" id="PF00723"/>
    </source>
</evidence>
<comment type="similarity">
    <text evidence="2">Belongs to the glycosyl hydrolase 15 family.</text>
</comment>
<evidence type="ECO:0000256" key="9">
    <source>
        <dbReference type="ARBA" id="ARBA00031637"/>
    </source>
</evidence>
<dbReference type="Pfam" id="PF00723">
    <property type="entry name" value="Glyco_hydro_15"/>
    <property type="match status" value="1"/>
</dbReference>
<evidence type="ECO:0000256" key="6">
    <source>
        <dbReference type="ARBA" id="ARBA00023277"/>
    </source>
</evidence>
<evidence type="ECO:0000256" key="1">
    <source>
        <dbReference type="ARBA" id="ARBA00001576"/>
    </source>
</evidence>
<protein>
    <recommendedName>
        <fullName evidence="4">Trehalase</fullName>
        <ecNumber evidence="3">3.2.1.28</ecNumber>
    </recommendedName>
    <alternativeName>
        <fullName evidence="8">Alpha,alpha-trehalase</fullName>
    </alternativeName>
    <alternativeName>
        <fullName evidence="9">Alpha,alpha-trehalose glucohydrolase</fullName>
    </alternativeName>
</protein>
<evidence type="ECO:0000256" key="11">
    <source>
        <dbReference type="ARBA" id="ARBA00060615"/>
    </source>
</evidence>
<comment type="pathway">
    <text evidence="11">Glycan degradation; trehalose degradation; D-glucose from alpha,alpha-trehalose: step 1/1.</text>
</comment>
<dbReference type="InterPro" id="IPR011613">
    <property type="entry name" value="GH15-like"/>
</dbReference>
<name>H6RNH2_BLASD</name>
<evidence type="ECO:0000256" key="3">
    <source>
        <dbReference type="ARBA" id="ARBA00012757"/>
    </source>
</evidence>
<reference evidence="14 15" key="1">
    <citation type="journal article" date="2012" name="J. Bacteriol.">
        <title>Genome Sequence of Blastococcus saxobsidens DD2, a Stone-Inhabiting Bacterium.</title>
        <authorList>
            <person name="Chouaia B."/>
            <person name="Crotti E."/>
            <person name="Brusetti L."/>
            <person name="Daffonchio D."/>
            <person name="Essoussi I."/>
            <person name="Nouioui I."/>
            <person name="Sbissi I."/>
            <person name="Ghodhbane-Gtari F."/>
            <person name="Gtari M."/>
            <person name="Vacherie B."/>
            <person name="Barbe V."/>
            <person name="Medigue C."/>
            <person name="Gury J."/>
            <person name="Pujic P."/>
            <person name="Normand P."/>
        </authorList>
    </citation>
    <scope>NUCLEOTIDE SEQUENCE [LARGE SCALE GENOMIC DNA]</scope>
    <source>
        <strain evidence="14 15">DD2</strain>
    </source>
</reference>
<gene>
    <name evidence="14" type="ordered locus">BLASA_3048</name>
</gene>
<dbReference type="eggNOG" id="COG3387">
    <property type="taxonomic scope" value="Bacteria"/>
</dbReference>
<keyword evidence="5 14" id="KW-0378">Hydrolase</keyword>
<keyword evidence="6" id="KW-0119">Carbohydrate metabolism</keyword>
<keyword evidence="15" id="KW-1185">Reference proteome</keyword>
<dbReference type="EC" id="3.2.1.28" evidence="3"/>
<keyword evidence="7" id="KW-0326">Glycosidase</keyword>
<feature type="domain" description="GH15-like" evidence="12">
    <location>
        <begin position="215"/>
        <end position="580"/>
    </location>
</feature>
<dbReference type="STRING" id="1146883.BLASA_3048"/>
<dbReference type="InterPro" id="IPR008928">
    <property type="entry name" value="6-hairpin_glycosidase_sf"/>
</dbReference>
<feature type="domain" description="Trehalase-like N-terminal" evidence="13">
    <location>
        <begin position="4"/>
        <end position="145"/>
    </location>
</feature>
<dbReference type="InterPro" id="IPR045582">
    <property type="entry name" value="Trehalase-like_N"/>
</dbReference>